<evidence type="ECO:0000256" key="1">
    <source>
        <dbReference type="SAM" id="SignalP"/>
    </source>
</evidence>
<protein>
    <submittedName>
        <fullName evidence="3">ABC transporter substrate-binding protein</fullName>
    </submittedName>
</protein>
<dbReference type="SUPFAM" id="SSF53850">
    <property type="entry name" value="Periplasmic binding protein-like II"/>
    <property type="match status" value="1"/>
</dbReference>
<accession>A0AA47ABW8</accession>
<feature type="signal peptide" evidence="1">
    <location>
        <begin position="1"/>
        <end position="19"/>
    </location>
</feature>
<dbReference type="Pfam" id="PF04069">
    <property type="entry name" value="OpuAC"/>
    <property type="match status" value="1"/>
</dbReference>
<dbReference type="RefSeq" id="WP_085468613.1">
    <property type="nucleotide sequence ID" value="NZ_CP083974.1"/>
</dbReference>
<reference evidence="3 4" key="1">
    <citation type="journal article" date="2021" name="Front. Microbiol.">
        <title>Bacterial Transformation of Aromatic Monomers in Softwood Black Liquor.</title>
        <authorList>
            <person name="Navas L.E."/>
            <person name="Dexter G."/>
            <person name="Liu J."/>
            <person name="Levy-Booth D."/>
            <person name="Cho M."/>
            <person name="Jang S.K."/>
            <person name="Mansfield S.D."/>
            <person name="Renneckar S."/>
            <person name="Mohn W.W."/>
            <person name="Eltis L.D."/>
        </authorList>
    </citation>
    <scope>NUCLEOTIDE SEQUENCE [LARGE SCALE GENOMIC DNA]</scope>
    <source>
        <strain evidence="3 4">GD02</strain>
    </source>
</reference>
<keyword evidence="1" id="KW-0732">Signal</keyword>
<dbReference type="InterPro" id="IPR007210">
    <property type="entry name" value="ABC_Gly_betaine_transp_sub-bd"/>
</dbReference>
<evidence type="ECO:0000259" key="2">
    <source>
        <dbReference type="Pfam" id="PF04069"/>
    </source>
</evidence>
<dbReference type="GO" id="GO:0022857">
    <property type="term" value="F:transmembrane transporter activity"/>
    <property type="evidence" value="ECO:0007669"/>
    <property type="project" value="InterPro"/>
</dbReference>
<feature type="chain" id="PRO_5041393280" evidence="1">
    <location>
        <begin position="20"/>
        <end position="304"/>
    </location>
</feature>
<dbReference type="PROSITE" id="PS51257">
    <property type="entry name" value="PROKAR_LIPOPROTEIN"/>
    <property type="match status" value="1"/>
</dbReference>
<dbReference type="Gene3D" id="3.40.190.120">
    <property type="entry name" value="Osmoprotection protein (prox), domain 2"/>
    <property type="match status" value="1"/>
</dbReference>
<dbReference type="CDD" id="cd13606">
    <property type="entry name" value="PBP2_ProX_like"/>
    <property type="match status" value="1"/>
</dbReference>
<sequence>MKRFARTTALLAVSAFALAACSSGSGDDDPLAGDTADGGAIVVGSANFPENVLLAEIYSQALESTGAEVTRQFNIGSREIYYDQVASGAITLVPEYNGALLARIDPDNTASTTEDVNAALSEALPDGLEILASAPGENKDALVVTEETAQQYNLVSIADLAPVAGELVLGGPPEFETRQQGVVGLREVYGVEFREFVPTDTGGPITIRALSDGTIQAANIFTTDPSLSTEPFVALEDPESVFGAQNVTPLVHRADLDDDDVAKIDAVSEKLTTDTLVVLVGQVVTDGRDIDVVAEEWLQQNDLN</sequence>
<feature type="domain" description="ABC-type glycine betaine transport system substrate-binding" evidence="2">
    <location>
        <begin position="40"/>
        <end position="300"/>
    </location>
</feature>
<name>A0AA47ABW8_RHORH</name>
<evidence type="ECO:0000313" key="4">
    <source>
        <dbReference type="Proteomes" id="UP001162740"/>
    </source>
</evidence>
<evidence type="ECO:0000313" key="3">
    <source>
        <dbReference type="EMBL" id="UZF45038.1"/>
    </source>
</evidence>
<dbReference type="Gene3D" id="3.40.190.10">
    <property type="entry name" value="Periplasmic binding protein-like II"/>
    <property type="match status" value="1"/>
</dbReference>
<dbReference type="EMBL" id="CP083974">
    <property type="protein sequence ID" value="UZF45038.1"/>
    <property type="molecule type" value="Genomic_DNA"/>
</dbReference>
<organism evidence="3 4">
    <name type="scientific">Rhodococcus rhodochrous</name>
    <dbReference type="NCBI Taxonomy" id="1829"/>
    <lineage>
        <taxon>Bacteria</taxon>
        <taxon>Bacillati</taxon>
        <taxon>Actinomycetota</taxon>
        <taxon>Actinomycetes</taxon>
        <taxon>Mycobacteriales</taxon>
        <taxon>Nocardiaceae</taxon>
        <taxon>Rhodococcus</taxon>
    </lineage>
</organism>
<dbReference type="GO" id="GO:0043190">
    <property type="term" value="C:ATP-binding cassette (ABC) transporter complex"/>
    <property type="evidence" value="ECO:0007669"/>
    <property type="project" value="InterPro"/>
</dbReference>
<dbReference type="AlphaFoldDB" id="A0AA47ABW8"/>
<dbReference type="Proteomes" id="UP001162740">
    <property type="component" value="Chromosome"/>
</dbReference>
<gene>
    <name evidence="3" type="ORF">KUM34_024990</name>
</gene>
<proteinExistence type="predicted"/>